<dbReference type="InterPro" id="IPR009003">
    <property type="entry name" value="Peptidase_S1_PA"/>
</dbReference>
<dbReference type="SUPFAM" id="SSF50494">
    <property type="entry name" value="Trypsin-like serine proteases"/>
    <property type="match status" value="1"/>
</dbReference>
<reference evidence="4" key="1">
    <citation type="journal article" date="2023" name="Insect Mol. Biol.">
        <title>Genome sequencing provides insights into the evolution of gene families encoding plant cell wall-degrading enzymes in longhorned beetles.</title>
        <authorList>
            <person name="Shin N.R."/>
            <person name="Okamura Y."/>
            <person name="Kirsch R."/>
            <person name="Pauchet Y."/>
        </authorList>
    </citation>
    <scope>NUCLEOTIDE SEQUENCE</scope>
    <source>
        <strain evidence="4">RBIC_L_NR</strain>
    </source>
</reference>
<evidence type="ECO:0000313" key="5">
    <source>
        <dbReference type="Proteomes" id="UP001162156"/>
    </source>
</evidence>
<keyword evidence="5" id="KW-1185">Reference proteome</keyword>
<dbReference type="GO" id="GO:0006508">
    <property type="term" value="P:proteolysis"/>
    <property type="evidence" value="ECO:0007669"/>
    <property type="project" value="InterPro"/>
</dbReference>
<dbReference type="Pfam" id="PF00089">
    <property type="entry name" value="Trypsin"/>
    <property type="match status" value="1"/>
</dbReference>
<dbReference type="EMBL" id="JANEYF010001235">
    <property type="protein sequence ID" value="KAJ8965359.1"/>
    <property type="molecule type" value="Genomic_DNA"/>
</dbReference>
<comment type="similarity">
    <text evidence="2">Belongs to the peptidase S1 family. CLIP subfamily.</text>
</comment>
<comment type="caution">
    <text evidence="4">The sequence shown here is derived from an EMBL/GenBank/DDBJ whole genome shotgun (WGS) entry which is preliminary data.</text>
</comment>
<dbReference type="InterPro" id="IPR043504">
    <property type="entry name" value="Peptidase_S1_PA_chymotrypsin"/>
</dbReference>
<dbReference type="GO" id="GO:0004252">
    <property type="term" value="F:serine-type endopeptidase activity"/>
    <property type="evidence" value="ECO:0007669"/>
    <property type="project" value="InterPro"/>
</dbReference>
<feature type="domain" description="Peptidase S1" evidence="3">
    <location>
        <begin position="1"/>
        <end position="154"/>
    </location>
</feature>
<proteinExistence type="inferred from homology"/>
<dbReference type="Proteomes" id="UP001162156">
    <property type="component" value="Unassembled WGS sequence"/>
</dbReference>
<evidence type="ECO:0000259" key="3">
    <source>
        <dbReference type="PROSITE" id="PS50240"/>
    </source>
</evidence>
<dbReference type="Gene3D" id="2.40.10.10">
    <property type="entry name" value="Trypsin-like serine proteases"/>
    <property type="match status" value="1"/>
</dbReference>
<protein>
    <recommendedName>
        <fullName evidence="3">Peptidase S1 domain-containing protein</fullName>
    </recommendedName>
</protein>
<dbReference type="AlphaFoldDB" id="A0AAV8ZLU1"/>
<accession>A0AAV8ZLU1</accession>
<evidence type="ECO:0000256" key="2">
    <source>
        <dbReference type="ARBA" id="ARBA00024195"/>
    </source>
</evidence>
<dbReference type="InterPro" id="IPR001254">
    <property type="entry name" value="Trypsin_dom"/>
</dbReference>
<dbReference type="PROSITE" id="PS50240">
    <property type="entry name" value="TRYPSIN_DOM"/>
    <property type="match status" value="1"/>
</dbReference>
<dbReference type="SMART" id="SM00020">
    <property type="entry name" value="Tryp_SPc"/>
    <property type="match status" value="1"/>
</dbReference>
<dbReference type="CDD" id="cd00190">
    <property type="entry name" value="Tryp_SPc"/>
    <property type="match status" value="1"/>
</dbReference>
<dbReference type="InterPro" id="IPR051487">
    <property type="entry name" value="Ser/Thr_Proteases_Immune/Dev"/>
</dbReference>
<evidence type="ECO:0000256" key="1">
    <source>
        <dbReference type="ARBA" id="ARBA00023157"/>
    </source>
</evidence>
<organism evidence="4 5">
    <name type="scientific">Rhamnusium bicolor</name>
    <dbReference type="NCBI Taxonomy" id="1586634"/>
    <lineage>
        <taxon>Eukaryota</taxon>
        <taxon>Metazoa</taxon>
        <taxon>Ecdysozoa</taxon>
        <taxon>Arthropoda</taxon>
        <taxon>Hexapoda</taxon>
        <taxon>Insecta</taxon>
        <taxon>Pterygota</taxon>
        <taxon>Neoptera</taxon>
        <taxon>Endopterygota</taxon>
        <taxon>Coleoptera</taxon>
        <taxon>Polyphaga</taxon>
        <taxon>Cucujiformia</taxon>
        <taxon>Chrysomeloidea</taxon>
        <taxon>Cerambycidae</taxon>
        <taxon>Lepturinae</taxon>
        <taxon>Rhagiini</taxon>
        <taxon>Rhamnusium</taxon>
    </lineage>
</organism>
<gene>
    <name evidence="4" type="ORF">NQ314_004199</name>
</gene>
<evidence type="ECO:0000313" key="4">
    <source>
        <dbReference type="EMBL" id="KAJ8965359.1"/>
    </source>
</evidence>
<keyword evidence="1" id="KW-1015">Disulfide bond</keyword>
<sequence>MRRGEIQIVRLGTTYLQTETLDSEDYNIIRKIPHPKYNAGEQYNDIALLQLDRPVKFSESIQPICLYSSKNIAQETLIATGWGKNESAGDVSPELQKVDLEYFPNNNCQQIYSIISQQDLPRGIDGKTHICAGSRTQPKDTCQVNKQKLKICSY</sequence>
<dbReference type="PANTHER" id="PTHR24256">
    <property type="entry name" value="TRYPTASE-RELATED"/>
    <property type="match status" value="1"/>
</dbReference>
<name>A0AAV8ZLU1_9CUCU</name>